<reference evidence="8 9" key="1">
    <citation type="submission" date="2024-06" db="EMBL/GenBank/DDBJ databases">
        <title>The Natural Products Discovery Center: Release of the First 8490 Sequenced Strains for Exploring Actinobacteria Biosynthetic Diversity.</title>
        <authorList>
            <person name="Kalkreuter E."/>
            <person name="Kautsar S.A."/>
            <person name="Yang D."/>
            <person name="Bader C.D."/>
            <person name="Teijaro C.N."/>
            <person name="Fluegel L."/>
            <person name="Davis C.M."/>
            <person name="Simpson J.R."/>
            <person name="Lauterbach L."/>
            <person name="Steele A.D."/>
            <person name="Gui C."/>
            <person name="Meng S."/>
            <person name="Li G."/>
            <person name="Viehrig K."/>
            <person name="Ye F."/>
            <person name="Su P."/>
            <person name="Kiefer A.F."/>
            <person name="Nichols A."/>
            <person name="Cepeda A.J."/>
            <person name="Yan W."/>
            <person name="Fan B."/>
            <person name="Jiang Y."/>
            <person name="Adhikari A."/>
            <person name="Zheng C.-J."/>
            <person name="Schuster L."/>
            <person name="Cowan T.M."/>
            <person name="Smanski M.J."/>
            <person name="Chevrette M.G."/>
            <person name="De Carvalho L.P.S."/>
            <person name="Shen B."/>
        </authorList>
    </citation>
    <scope>NUCLEOTIDE SEQUENCE [LARGE SCALE GENOMIC DNA]</scope>
    <source>
        <strain evidence="8 9">NPDC033039</strain>
    </source>
</reference>
<comment type="cofactor">
    <cofactor evidence="1 6">
        <name>pyridoxal 5'-phosphate</name>
        <dbReference type="ChEBI" id="CHEBI:597326"/>
    </cofactor>
</comment>
<dbReference type="RefSeq" id="WP_030278760.1">
    <property type="nucleotide sequence ID" value="NZ_JBEZVI010000004.1"/>
</dbReference>
<protein>
    <submittedName>
        <fullName evidence="8">Aminotransferase class I/II-fold pyridoxal phosphate-dependent enzyme</fullName>
    </submittedName>
</protein>
<proteinExistence type="inferred from homology"/>
<comment type="similarity">
    <text evidence="2 6">Belongs to the group II decarboxylase family.</text>
</comment>
<keyword evidence="3" id="KW-0210">Decarboxylase</keyword>
<gene>
    <name evidence="8" type="ORF">AB0E61_07495</name>
</gene>
<evidence type="ECO:0000313" key="9">
    <source>
        <dbReference type="Proteomes" id="UP001550853"/>
    </source>
</evidence>
<dbReference type="Gene3D" id="3.40.640.10">
    <property type="entry name" value="Type I PLP-dependent aspartate aminotransferase-like (Major domain)"/>
    <property type="match status" value="1"/>
</dbReference>
<name>A0ABV2YW07_9ACTN</name>
<sequence>MTTTDHRSAPSAGTPAAVGDWTPEELERNGQLLLKRLSEHFASLRTQPVTTDRSAKEIHQLFDEPLPTGPQDFADVLDQTWRDVRPHLTQWNHPRFHAYFSNSSSGPAILAETAAAALNVNVMLWDAAPAAAAVESTVLRWLCEMLAYPADGDAVLVDGASLATLYALAAAREHLTGLDVRRTGLAGGPVLRVYTSDQTHSSIDKAAITLGLGLDNVVRLPARPDGSLDPADLDARLRADVAAGYRPLAVVANVGTTSTGGIDPLADIADLCARHGVWLHVDAAYGGFWRLADPVRPHLPELAVADSLVANPHKVLLCPMEASALLSRHRDALTNTFRLVPEYLTTRHEDGSVDFMNYSLQLGRQFRALKLWWILKSFGTDGIASRLTASAGLADRLRTAAGTAPHWQVTNGHTPFPLVCLRYAPEGLDRAATDDLNRRIHHRVNAGRRSFVSHTVTGDGYVIRVSIGNIHTRAEDVDALWDELTDAARKEGGDL</sequence>
<keyword evidence="8" id="KW-0808">Transferase</keyword>
<dbReference type="Gene3D" id="3.90.1150.10">
    <property type="entry name" value="Aspartate Aminotransferase, domain 1"/>
    <property type="match status" value="1"/>
</dbReference>
<dbReference type="InterPro" id="IPR010977">
    <property type="entry name" value="Aromatic_deC"/>
</dbReference>
<dbReference type="InterPro" id="IPR015422">
    <property type="entry name" value="PyrdxlP-dep_Trfase_small"/>
</dbReference>
<organism evidence="8 9">
    <name type="scientific">Streptomyces catenulae</name>
    <dbReference type="NCBI Taxonomy" id="66875"/>
    <lineage>
        <taxon>Bacteria</taxon>
        <taxon>Bacillati</taxon>
        <taxon>Actinomycetota</taxon>
        <taxon>Actinomycetes</taxon>
        <taxon>Kitasatosporales</taxon>
        <taxon>Streptomycetaceae</taxon>
        <taxon>Streptomyces</taxon>
    </lineage>
</organism>
<keyword evidence="8" id="KW-0032">Aminotransferase</keyword>
<dbReference type="PRINTS" id="PR00800">
    <property type="entry name" value="YHDCRBOXLASE"/>
</dbReference>
<dbReference type="PROSITE" id="PS00392">
    <property type="entry name" value="DDC_GAD_HDC_YDC"/>
    <property type="match status" value="1"/>
</dbReference>
<dbReference type="Proteomes" id="UP001550853">
    <property type="component" value="Unassembled WGS sequence"/>
</dbReference>
<dbReference type="Pfam" id="PF00282">
    <property type="entry name" value="Pyridoxal_deC"/>
    <property type="match status" value="1"/>
</dbReference>
<evidence type="ECO:0000256" key="5">
    <source>
        <dbReference type="ARBA" id="ARBA00023239"/>
    </source>
</evidence>
<comment type="caution">
    <text evidence="8">The sequence shown here is derived from an EMBL/GenBank/DDBJ whole genome shotgun (WGS) entry which is preliminary data.</text>
</comment>
<keyword evidence="5 6" id="KW-0456">Lyase</keyword>
<dbReference type="InterPro" id="IPR021115">
    <property type="entry name" value="Pyridoxal-P_BS"/>
</dbReference>
<dbReference type="GO" id="GO:0008483">
    <property type="term" value="F:transaminase activity"/>
    <property type="evidence" value="ECO:0007669"/>
    <property type="project" value="UniProtKB-KW"/>
</dbReference>
<dbReference type="SUPFAM" id="SSF53383">
    <property type="entry name" value="PLP-dependent transferases"/>
    <property type="match status" value="1"/>
</dbReference>
<evidence type="ECO:0000256" key="4">
    <source>
        <dbReference type="ARBA" id="ARBA00022898"/>
    </source>
</evidence>
<evidence type="ECO:0000256" key="6">
    <source>
        <dbReference type="RuleBase" id="RU000382"/>
    </source>
</evidence>
<dbReference type="PANTHER" id="PTHR11999">
    <property type="entry name" value="GROUP II PYRIDOXAL-5-PHOSPHATE DECARBOXYLASE"/>
    <property type="match status" value="1"/>
</dbReference>
<feature type="region of interest" description="Disordered" evidence="7">
    <location>
        <begin position="1"/>
        <end position="23"/>
    </location>
</feature>
<keyword evidence="4 6" id="KW-0663">Pyridoxal phosphate</keyword>
<accession>A0ABV2YW07</accession>
<dbReference type="Gene3D" id="1.20.1340.10">
    <property type="entry name" value="dopa decarboxylase, N-terminal domain"/>
    <property type="match status" value="1"/>
</dbReference>
<dbReference type="EMBL" id="JBEZVI010000004">
    <property type="protein sequence ID" value="MEU3709931.1"/>
    <property type="molecule type" value="Genomic_DNA"/>
</dbReference>
<dbReference type="PANTHER" id="PTHR11999:SF70">
    <property type="entry name" value="MIP05841P"/>
    <property type="match status" value="1"/>
</dbReference>
<dbReference type="InterPro" id="IPR015424">
    <property type="entry name" value="PyrdxlP-dep_Trfase"/>
</dbReference>
<dbReference type="InterPro" id="IPR002129">
    <property type="entry name" value="PyrdxlP-dep_de-COase"/>
</dbReference>
<evidence type="ECO:0000256" key="1">
    <source>
        <dbReference type="ARBA" id="ARBA00001933"/>
    </source>
</evidence>
<evidence type="ECO:0000256" key="7">
    <source>
        <dbReference type="SAM" id="MobiDB-lite"/>
    </source>
</evidence>
<evidence type="ECO:0000313" key="8">
    <source>
        <dbReference type="EMBL" id="MEU3709931.1"/>
    </source>
</evidence>
<keyword evidence="9" id="KW-1185">Reference proteome</keyword>
<evidence type="ECO:0000256" key="2">
    <source>
        <dbReference type="ARBA" id="ARBA00009533"/>
    </source>
</evidence>
<dbReference type="InterPro" id="IPR015421">
    <property type="entry name" value="PyrdxlP-dep_Trfase_major"/>
</dbReference>
<evidence type="ECO:0000256" key="3">
    <source>
        <dbReference type="ARBA" id="ARBA00022793"/>
    </source>
</evidence>